<feature type="domain" description="PX" evidence="3">
    <location>
        <begin position="549"/>
        <end position="660"/>
    </location>
</feature>
<proteinExistence type="predicted"/>
<dbReference type="PANTHER" id="PTHR22775">
    <property type="entry name" value="SORTING NEXIN"/>
    <property type="match status" value="1"/>
</dbReference>
<dbReference type="InterPro" id="IPR016137">
    <property type="entry name" value="RGS"/>
</dbReference>
<keyword evidence="1" id="KW-0812">Transmembrane</keyword>
<dbReference type="InterPro" id="IPR036305">
    <property type="entry name" value="RGS_sf"/>
</dbReference>
<evidence type="ECO:0000313" key="5">
    <source>
        <dbReference type="EMBL" id="KAF3425945.1"/>
    </source>
</evidence>
<dbReference type="Proteomes" id="UP000655588">
    <property type="component" value="Unassembled WGS sequence"/>
</dbReference>
<name>A0A833S775_9HYME</name>
<dbReference type="GO" id="GO:0005770">
    <property type="term" value="C:late endosome"/>
    <property type="evidence" value="ECO:0007669"/>
    <property type="project" value="TreeGrafter"/>
</dbReference>
<keyword evidence="1" id="KW-1133">Transmembrane helix</keyword>
<sequence>MALVSAFKDFCKTVFNACNIVIPLTIITITAFISIVFESFFWVLVICGLYITSVFYGLVILEYIGVALVNLNALSDTFNPTYEIKDPCGVCSKNNCKRHKLLPHSTKVKIPKDLDHALEQLLEDLLQKYVCAWYSDFSANEAFVQQLRLAAATATKDIAVRLFRTDVPNVIFCHLIPLVLQHAQDWKTFSAKMRDISDTSCFGNQLIDHFGRQIHPASYSRKAELNYLRGAVTAIVPYLLPAIHVSTNNKVILREILANWILLPAIDAIADPDNINALVVLSTHRDGSVSSQVDTVNVPMLQYWVTIPTMSKITQNRLKPSLDEILNDPRLLYMFMQHIKETGPMNLFQFCLDIDDLSKRMLNPEMSSNAENTLYTDIQNMYATYLDPDGPEYLHLPEDISMGIRQIYIVNLNFQFRLCSKQRPFLVLERGSKKIQEMRTSRPFYEAHQEAHALLESTCLPPFHHSYQLYDLLCGQPDPSRVKQSPRLSVTSGSANATSKLGNHFPKIDSVLRLSTIDGMPYQDMYQGEEIDYPSRSYNEIKYSDDSFHRDLTTWRVSIPHIETGDNQTLYVIAVNNIAEGKSWTVLRRDQDFYILRTRLAEFHGDKELSDSPLPSRKNPHSSCAINRQRYEDFLEKLLSKPVLRSSELLYNFLTMPNLKPYFTNYSTPDIGILYQSMAYKLRKEKGQNLDKFMAVFLSSTNIKNDYTDIGVEPSSDGSNVQETGRKGRRDFLFGAFGNNLDLDLNFKTLPSPSLERSHVKGASFCIVDAGKFKINPDRENLYSNILIHYFYAVAVVRLLKVPLVISRILWMFASSSRAKVDPYVNVLLYNALAKLLSGGRAANVVRLLHTRVLGEKKDLPAQANRRNYYETAKTGLYGLLPCWLMGFYKPWTEIMDSILDSLQNAPLNKHLAYVLLDQILINIFPELTV</sequence>
<dbReference type="Pfam" id="PF00787">
    <property type="entry name" value="PX"/>
    <property type="match status" value="1"/>
</dbReference>
<dbReference type="SUPFAM" id="SSF48097">
    <property type="entry name" value="Regulator of G-protein signaling, RGS"/>
    <property type="match status" value="1"/>
</dbReference>
<evidence type="ECO:0000256" key="1">
    <source>
        <dbReference type="SAM" id="Phobius"/>
    </source>
</evidence>
<dbReference type="Pfam" id="PF00615">
    <property type="entry name" value="RGS"/>
    <property type="match status" value="1"/>
</dbReference>
<dbReference type="PROSITE" id="PS50195">
    <property type="entry name" value="PX"/>
    <property type="match status" value="1"/>
</dbReference>
<dbReference type="InterPro" id="IPR003114">
    <property type="entry name" value="Phox_assoc"/>
</dbReference>
<dbReference type="InterPro" id="IPR044926">
    <property type="entry name" value="RGS_subdomain_2"/>
</dbReference>
<keyword evidence="6" id="KW-1185">Reference proteome</keyword>
<feature type="transmembrane region" description="Helical" evidence="1">
    <location>
        <begin position="20"/>
        <end position="47"/>
    </location>
</feature>
<evidence type="ECO:0000313" key="6">
    <source>
        <dbReference type="Proteomes" id="UP000655588"/>
    </source>
</evidence>
<dbReference type="PROSITE" id="PS50132">
    <property type="entry name" value="RGS"/>
    <property type="match status" value="1"/>
</dbReference>
<dbReference type="EMBL" id="WNWW01000347">
    <property type="protein sequence ID" value="KAF3425945.1"/>
    <property type="molecule type" value="Genomic_DNA"/>
</dbReference>
<feature type="domain" description="PXA" evidence="4">
    <location>
        <begin position="111"/>
        <end position="285"/>
    </location>
</feature>
<dbReference type="GO" id="GO:0035091">
    <property type="term" value="F:phosphatidylinositol binding"/>
    <property type="evidence" value="ECO:0007669"/>
    <property type="project" value="InterPro"/>
</dbReference>
<reference evidence="5" key="1">
    <citation type="submission" date="2019-11" db="EMBL/GenBank/DDBJ databases">
        <title>The nuclear and mitochondrial genomes of Frieseomelitta varia - a highly eusocial stingless bee (Meliponini) with a permanently sterile worker caste.</title>
        <authorList>
            <person name="Freitas F.C.P."/>
            <person name="Lourenco A.P."/>
            <person name="Nunes F.M.F."/>
            <person name="Paschoal A.R."/>
            <person name="Abreu F.C.P."/>
            <person name="Barbin F.O."/>
            <person name="Bataglia L."/>
            <person name="Cardoso-Junior C.A.M."/>
            <person name="Cervoni M.S."/>
            <person name="Silva S.R."/>
            <person name="Dalarmi F."/>
            <person name="Del Lama M.A."/>
            <person name="Depintor T.S."/>
            <person name="Ferreira K.M."/>
            <person name="Goria P.S."/>
            <person name="Jaskot M.C."/>
            <person name="Lago D.C."/>
            <person name="Luna-Lucena D."/>
            <person name="Moda L.M."/>
            <person name="Nascimento L."/>
            <person name="Pedrino M."/>
            <person name="Rabico F.O."/>
            <person name="Sanches F.C."/>
            <person name="Santos D.E."/>
            <person name="Santos C.G."/>
            <person name="Vieira J."/>
            <person name="Lopes T.F."/>
            <person name="Barchuk A.R."/>
            <person name="Hartfelder K."/>
            <person name="Simoes Z.L.P."/>
            <person name="Bitondi M.M.G."/>
            <person name="Pinheiro D.G."/>
        </authorList>
    </citation>
    <scope>NUCLEOTIDE SEQUENCE</scope>
    <source>
        <strain evidence="5">USP_RPSP 00005682</strain>
        <tissue evidence="5">Whole individual</tissue>
    </source>
</reference>
<dbReference type="SMART" id="SM00315">
    <property type="entry name" value="RGS"/>
    <property type="match status" value="1"/>
</dbReference>
<dbReference type="Gene3D" id="1.10.167.10">
    <property type="entry name" value="Regulator of G-protein Signalling 4, domain 2"/>
    <property type="match status" value="1"/>
</dbReference>
<feature type="domain" description="RGS" evidence="2">
    <location>
        <begin position="321"/>
        <end position="473"/>
    </location>
</feature>
<gene>
    <name evidence="5" type="ORF">E2986_08811</name>
</gene>
<evidence type="ECO:0000259" key="4">
    <source>
        <dbReference type="PROSITE" id="PS51207"/>
    </source>
</evidence>
<dbReference type="Gene3D" id="3.30.1520.10">
    <property type="entry name" value="Phox-like domain"/>
    <property type="match status" value="1"/>
</dbReference>
<dbReference type="Pfam" id="PF02194">
    <property type="entry name" value="PXA"/>
    <property type="match status" value="1"/>
</dbReference>
<dbReference type="SMART" id="SM00313">
    <property type="entry name" value="PXA"/>
    <property type="match status" value="1"/>
</dbReference>
<protein>
    <recommendedName>
        <fullName evidence="7">Sorting nexin-14</fullName>
    </recommendedName>
</protein>
<evidence type="ECO:0000259" key="2">
    <source>
        <dbReference type="PROSITE" id="PS50132"/>
    </source>
</evidence>
<dbReference type="PANTHER" id="PTHR22775:SF44">
    <property type="entry name" value="SORTING NEXIN-14"/>
    <property type="match status" value="1"/>
</dbReference>
<dbReference type="PROSITE" id="PS51207">
    <property type="entry name" value="PXA"/>
    <property type="match status" value="1"/>
</dbReference>
<keyword evidence="1" id="KW-0472">Membrane</keyword>
<comment type="caution">
    <text evidence="5">The sequence shown here is derived from an EMBL/GenBank/DDBJ whole genome shotgun (WGS) entry which is preliminary data.</text>
</comment>
<evidence type="ECO:0000259" key="3">
    <source>
        <dbReference type="PROSITE" id="PS50195"/>
    </source>
</evidence>
<dbReference type="InterPro" id="IPR036871">
    <property type="entry name" value="PX_dom_sf"/>
</dbReference>
<dbReference type="AlphaFoldDB" id="A0A833S775"/>
<accession>A0A833S775</accession>
<organism evidence="5 6">
    <name type="scientific">Frieseomelitta varia</name>
    <dbReference type="NCBI Taxonomy" id="561572"/>
    <lineage>
        <taxon>Eukaryota</taxon>
        <taxon>Metazoa</taxon>
        <taxon>Ecdysozoa</taxon>
        <taxon>Arthropoda</taxon>
        <taxon>Hexapoda</taxon>
        <taxon>Insecta</taxon>
        <taxon>Pterygota</taxon>
        <taxon>Neoptera</taxon>
        <taxon>Endopterygota</taxon>
        <taxon>Hymenoptera</taxon>
        <taxon>Apocrita</taxon>
        <taxon>Aculeata</taxon>
        <taxon>Apoidea</taxon>
        <taxon>Anthophila</taxon>
        <taxon>Apidae</taxon>
        <taxon>Frieseomelitta</taxon>
    </lineage>
</organism>
<dbReference type="GO" id="GO:0097352">
    <property type="term" value="P:autophagosome maturation"/>
    <property type="evidence" value="ECO:0007669"/>
    <property type="project" value="TreeGrafter"/>
</dbReference>
<dbReference type="SUPFAM" id="SSF64268">
    <property type="entry name" value="PX domain"/>
    <property type="match status" value="1"/>
</dbReference>
<evidence type="ECO:0008006" key="7">
    <source>
        <dbReference type="Google" id="ProtNLM"/>
    </source>
</evidence>
<dbReference type="InterPro" id="IPR001683">
    <property type="entry name" value="PX_dom"/>
</dbReference>